<organism evidence="1 2">
    <name type="scientific">Cymbomonas tetramitiformis</name>
    <dbReference type="NCBI Taxonomy" id="36881"/>
    <lineage>
        <taxon>Eukaryota</taxon>
        <taxon>Viridiplantae</taxon>
        <taxon>Chlorophyta</taxon>
        <taxon>Pyramimonadophyceae</taxon>
        <taxon>Pyramimonadales</taxon>
        <taxon>Pyramimonadaceae</taxon>
        <taxon>Cymbomonas</taxon>
    </lineage>
</organism>
<evidence type="ECO:0008006" key="3">
    <source>
        <dbReference type="Google" id="ProtNLM"/>
    </source>
</evidence>
<keyword evidence="2" id="KW-1185">Reference proteome</keyword>
<evidence type="ECO:0000313" key="1">
    <source>
        <dbReference type="EMBL" id="KAK3238504.1"/>
    </source>
</evidence>
<dbReference type="Gene3D" id="3.40.50.1820">
    <property type="entry name" value="alpha/beta hydrolase"/>
    <property type="match status" value="1"/>
</dbReference>
<dbReference type="Proteomes" id="UP001190700">
    <property type="component" value="Unassembled WGS sequence"/>
</dbReference>
<dbReference type="EMBL" id="LGRX02034190">
    <property type="protein sequence ID" value="KAK3238504.1"/>
    <property type="molecule type" value="Genomic_DNA"/>
</dbReference>
<evidence type="ECO:0000313" key="2">
    <source>
        <dbReference type="Proteomes" id="UP001190700"/>
    </source>
</evidence>
<name>A0AAE0BMN5_9CHLO</name>
<dbReference type="SUPFAM" id="SSF53474">
    <property type="entry name" value="alpha/beta-Hydrolases"/>
    <property type="match status" value="1"/>
</dbReference>
<accession>A0AAE0BMN5</accession>
<dbReference type="AlphaFoldDB" id="A0AAE0BMN5"/>
<sequence>MEHGTRGYFLQELNKQANEAQAKDLREAELTSLKSKFFPTPGKMSKIQYESAPAAPEMSRWGVDTPLRPQPKLPGNCCVCCSCCGAPPSPIDTKNILRDGGKYVQLSDGRIVEYFVYGSEATDARVLVQINGSMGTGWMFGQFPASVQKLKELNVKGLSITVPGHGYSSAQAGRKIGDWAKDDVEPVLMAEGVTGLFMVEGTSFGSSHAMAVAAHFGERVSALHLHVPYLPLEMRREMGWDEYGQEDALKCEPAWASSCCSCSFCIFCLCGTMACCHKNSPSAFADEHTKKLDAEVPGTLKIINEDVDRSAAMGVYGWVHNALVPTTSANWGFNPREIKTQKVIISYAEDDVQSPGQHGKWLSEFFTQNAATSKVNVGSGMGHAQHQVKMVNGDFISQIAMI</sequence>
<proteinExistence type="predicted"/>
<dbReference type="InterPro" id="IPR029058">
    <property type="entry name" value="AB_hydrolase_fold"/>
</dbReference>
<comment type="caution">
    <text evidence="1">The sequence shown here is derived from an EMBL/GenBank/DDBJ whole genome shotgun (WGS) entry which is preliminary data.</text>
</comment>
<protein>
    <recommendedName>
        <fullName evidence="3">AB hydrolase-1 domain-containing protein</fullName>
    </recommendedName>
</protein>
<reference evidence="1 2" key="1">
    <citation type="journal article" date="2015" name="Genome Biol. Evol.">
        <title>Comparative Genomics of a Bacterivorous Green Alga Reveals Evolutionary Causalities and Consequences of Phago-Mixotrophic Mode of Nutrition.</title>
        <authorList>
            <person name="Burns J.A."/>
            <person name="Paasch A."/>
            <person name="Narechania A."/>
            <person name="Kim E."/>
        </authorList>
    </citation>
    <scope>NUCLEOTIDE SEQUENCE [LARGE SCALE GENOMIC DNA]</scope>
    <source>
        <strain evidence="1 2">PLY_AMNH</strain>
    </source>
</reference>
<gene>
    <name evidence="1" type="ORF">CYMTET_51488</name>
</gene>